<dbReference type="InParanoid" id="M3XKC5"/>
<keyword evidence="3" id="KW-1185">Reference proteome</keyword>
<dbReference type="HOGENOM" id="CLU_163464_0_0_1"/>
<dbReference type="OrthoDB" id="6155282at2759"/>
<dbReference type="Ensembl" id="ENSLACT00000025433.1">
    <property type="protein sequence ID" value="ENSLACP00000023181.1"/>
    <property type="gene ID" value="ENSLACG00000022289.1"/>
</dbReference>
<reference evidence="2" key="3">
    <citation type="submission" date="2025-09" db="UniProtKB">
        <authorList>
            <consortium name="Ensembl"/>
        </authorList>
    </citation>
    <scope>IDENTIFICATION</scope>
</reference>
<accession>M3XKC5</accession>
<dbReference type="KEGG" id="lcm:102347926"/>
<reference evidence="3" key="1">
    <citation type="submission" date="2011-08" db="EMBL/GenBank/DDBJ databases">
        <title>The draft genome of Latimeria chalumnae.</title>
        <authorList>
            <person name="Di Palma F."/>
            <person name="Alfoldi J."/>
            <person name="Johnson J."/>
            <person name="Berlin A."/>
            <person name="Gnerre S."/>
            <person name="Jaffe D."/>
            <person name="MacCallum I."/>
            <person name="Young S."/>
            <person name="Walker B.J."/>
            <person name="Lander E."/>
            <person name="Lindblad-Toh K."/>
        </authorList>
    </citation>
    <scope>NUCLEOTIDE SEQUENCE [LARGE SCALE GENOMIC DNA]</scope>
    <source>
        <strain evidence="3">Wild caught</strain>
    </source>
</reference>
<feature type="region of interest" description="Disordered" evidence="1">
    <location>
        <begin position="1"/>
        <end position="50"/>
    </location>
</feature>
<evidence type="ECO:0000313" key="3">
    <source>
        <dbReference type="Proteomes" id="UP000008672"/>
    </source>
</evidence>
<dbReference type="PANTHER" id="PTHR37349:SF1">
    <property type="entry name" value="TESTIS-EXPRESSED PROTEIN 12"/>
    <property type="match status" value="1"/>
</dbReference>
<dbReference type="GeneTree" id="ENSGT00390000006602"/>
<sequence length="124" mass="13776">MATSATKIIENKGSKRKKETENESSEISSVASPDETDLPTVSDNSVPFSKTGGIETALKDMTKEMKLLLSKCSQILSERTAADASYVTQLDEILKEARAMETHLKQKKEGFRHRLTMIANTLQR</sequence>
<evidence type="ECO:0000256" key="1">
    <source>
        <dbReference type="SAM" id="MobiDB-lite"/>
    </source>
</evidence>
<dbReference type="InterPro" id="IPR029193">
    <property type="entry name" value="TEX12"/>
</dbReference>
<dbReference type="FunCoup" id="M3XKC5">
    <property type="interactions" value="23"/>
</dbReference>
<dbReference type="eggNOG" id="ENOG502S8K9">
    <property type="taxonomic scope" value="Eukaryota"/>
</dbReference>
<dbReference type="Proteomes" id="UP000008672">
    <property type="component" value="Unassembled WGS sequence"/>
</dbReference>
<feature type="compositionally biased region" description="Basic and acidic residues" evidence="1">
    <location>
        <begin position="9"/>
        <end position="21"/>
    </location>
</feature>
<dbReference type="PANTHER" id="PTHR37349">
    <property type="entry name" value="TESTIS-EXPRESSED PROTEIN 12"/>
    <property type="match status" value="1"/>
</dbReference>
<evidence type="ECO:0000313" key="2">
    <source>
        <dbReference type="Ensembl" id="ENSLACP00000023181.1"/>
    </source>
</evidence>
<gene>
    <name evidence="2" type="primary">TEX12</name>
</gene>
<protein>
    <submittedName>
        <fullName evidence="2">Testis expressed 12</fullName>
    </submittedName>
</protein>
<reference evidence="2" key="2">
    <citation type="submission" date="2025-08" db="UniProtKB">
        <authorList>
            <consortium name="Ensembl"/>
        </authorList>
    </citation>
    <scope>IDENTIFICATION</scope>
</reference>
<name>M3XKC5_LATCH</name>
<dbReference type="Pfam" id="PF15219">
    <property type="entry name" value="TEX12"/>
    <property type="match status" value="1"/>
</dbReference>
<dbReference type="STRING" id="7897.ENSLACP00000023181"/>
<organism evidence="2 3">
    <name type="scientific">Latimeria chalumnae</name>
    <name type="common">Coelacanth</name>
    <dbReference type="NCBI Taxonomy" id="7897"/>
    <lineage>
        <taxon>Eukaryota</taxon>
        <taxon>Metazoa</taxon>
        <taxon>Chordata</taxon>
        <taxon>Craniata</taxon>
        <taxon>Vertebrata</taxon>
        <taxon>Euteleostomi</taxon>
        <taxon>Coelacanthiformes</taxon>
        <taxon>Coelacanthidae</taxon>
        <taxon>Latimeria</taxon>
    </lineage>
</organism>
<dbReference type="EMBL" id="AFYH01006937">
    <property type="status" value="NOT_ANNOTATED_CDS"/>
    <property type="molecule type" value="Genomic_DNA"/>
</dbReference>
<dbReference type="AlphaFoldDB" id="M3XKC5"/>
<dbReference type="OMA" id="RFTMIAN"/>
<proteinExistence type="predicted"/>
<feature type="compositionally biased region" description="Polar residues" evidence="1">
    <location>
        <begin position="39"/>
        <end position="48"/>
    </location>
</feature>